<sequence length="411" mass="46199">MAVFLFFSAWASAVEAAFFSLHNDDVERLRNSADEREKVAAILVIDPRLLLSVLTTCKYAMLLSAAVMSVSSLAYEQSRYTLFDVSAGTALLVLTILFALGGVILPKIYGSSRSIGIARANSKLCYRLILFLRPLLRPLLRASIAVEKKLDATKEQKSVEHLTKALQLATVDNEPIEGEKEILEGIVNFGTLTVRQVMKPRTEISYTDVSLDFHQLMEFVKRSGFSRVPVCRESLDSVQGFLYIKDLLPFLEEGRDFGWQRLLRPGYFVPETKKIDLLLKDFQEKRVHMALVVNHHGNTTGLITLEDIIEEIIGDFNDEFDEVGARFQKLSDGTFVFDGKTSLYEFCKVLHVDPSLFHRVKGINESLSGVLTEFNGTLPAVGDEIVISPFTFVIESVDHKRIKKVKVKRNG</sequence>
<accession>A0AAP2GSF8</accession>
<dbReference type="RefSeq" id="WP_254169782.1">
    <property type="nucleotide sequence ID" value="NZ_JAHESF010000057.1"/>
</dbReference>
<keyword evidence="13" id="KW-1185">Reference proteome</keyword>
<dbReference type="GO" id="GO:0005886">
    <property type="term" value="C:plasma membrane"/>
    <property type="evidence" value="ECO:0007669"/>
    <property type="project" value="UniProtKB-SubCell"/>
</dbReference>
<feature type="transmembrane region" description="Helical" evidence="10">
    <location>
        <begin position="49"/>
        <end position="70"/>
    </location>
</feature>
<dbReference type="EMBL" id="JAHESF010000057">
    <property type="protein sequence ID" value="MBT1701095.1"/>
    <property type="molecule type" value="Genomic_DNA"/>
</dbReference>
<dbReference type="InterPro" id="IPR019862">
    <property type="entry name" value="Motility-assoc_prot_GldE"/>
</dbReference>
<dbReference type="GO" id="GO:0050660">
    <property type="term" value="F:flavin adenine dinucleotide binding"/>
    <property type="evidence" value="ECO:0007669"/>
    <property type="project" value="InterPro"/>
</dbReference>
<evidence type="ECO:0000256" key="7">
    <source>
        <dbReference type="ARBA" id="ARBA00023122"/>
    </source>
</evidence>
<dbReference type="CDD" id="cd04590">
    <property type="entry name" value="CBS_pair_CorC_HlyC_assoc"/>
    <property type="match status" value="1"/>
</dbReference>
<evidence type="ECO:0000256" key="3">
    <source>
        <dbReference type="ARBA" id="ARBA00022475"/>
    </source>
</evidence>
<dbReference type="NCBIfam" id="TIGR03520">
    <property type="entry name" value="GldE"/>
    <property type="match status" value="1"/>
</dbReference>
<dbReference type="AlphaFoldDB" id="A0AAP2GSF8"/>
<keyword evidence="8 10" id="KW-0472">Membrane</keyword>
<dbReference type="SUPFAM" id="SSF54631">
    <property type="entry name" value="CBS-domain pair"/>
    <property type="match status" value="1"/>
</dbReference>
<gene>
    <name evidence="12" type="primary">gldE</name>
    <name evidence="12" type="ORF">KK083_29655</name>
</gene>
<evidence type="ECO:0000313" key="13">
    <source>
        <dbReference type="Proteomes" id="UP001319200"/>
    </source>
</evidence>
<comment type="caution">
    <text evidence="12">The sequence shown here is derived from an EMBL/GenBank/DDBJ whole genome shotgun (WGS) entry which is preliminary data.</text>
</comment>
<reference evidence="12 13" key="1">
    <citation type="submission" date="2021-05" db="EMBL/GenBank/DDBJ databases">
        <title>A Polyphasic approach of four new species of the genus Ohtaekwangia: Ohtaekwangia histidinii sp. nov., Ohtaekwangia cretensis sp. nov., Ohtaekwangia indiensis sp. nov., Ohtaekwangia reichenbachii sp. nov. from diverse environment.</title>
        <authorList>
            <person name="Octaviana S."/>
        </authorList>
    </citation>
    <scope>NUCLEOTIDE SEQUENCE [LARGE SCALE GENOMIC DNA]</scope>
    <source>
        <strain evidence="12 13">PWU4</strain>
    </source>
</reference>
<feature type="domain" description="CBS" evidence="11">
    <location>
        <begin position="262"/>
        <end position="319"/>
    </location>
</feature>
<proteinExistence type="inferred from homology"/>
<dbReference type="InterPro" id="IPR000644">
    <property type="entry name" value="CBS_dom"/>
</dbReference>
<dbReference type="Pfam" id="PF03471">
    <property type="entry name" value="CorC_HlyC"/>
    <property type="match status" value="1"/>
</dbReference>
<dbReference type="InterPro" id="IPR005170">
    <property type="entry name" value="Transptr-assoc_dom"/>
</dbReference>
<feature type="transmembrane region" description="Helical" evidence="10">
    <location>
        <begin position="82"/>
        <end position="105"/>
    </location>
</feature>
<comment type="subcellular location">
    <subcellularLocation>
        <location evidence="1">Cell membrane</location>
        <topology evidence="1">Multi-pass membrane protein</topology>
    </subcellularLocation>
</comment>
<dbReference type="InterPro" id="IPR036318">
    <property type="entry name" value="FAD-bd_PCMH-like_sf"/>
</dbReference>
<keyword evidence="3" id="KW-1003">Cell membrane</keyword>
<feature type="domain" description="CBS" evidence="11">
    <location>
        <begin position="198"/>
        <end position="257"/>
    </location>
</feature>
<dbReference type="PROSITE" id="PS51371">
    <property type="entry name" value="CBS"/>
    <property type="match status" value="2"/>
</dbReference>
<evidence type="ECO:0000256" key="6">
    <source>
        <dbReference type="ARBA" id="ARBA00022989"/>
    </source>
</evidence>
<dbReference type="FunFam" id="3.10.580.10:FF:000002">
    <property type="entry name" value="Magnesium/cobalt efflux protein CorC"/>
    <property type="match status" value="1"/>
</dbReference>
<dbReference type="Proteomes" id="UP001319200">
    <property type="component" value="Unassembled WGS sequence"/>
</dbReference>
<dbReference type="Gene3D" id="3.10.580.10">
    <property type="entry name" value="CBS-domain"/>
    <property type="match status" value="1"/>
</dbReference>
<dbReference type="Pfam" id="PF00571">
    <property type="entry name" value="CBS"/>
    <property type="match status" value="1"/>
</dbReference>
<evidence type="ECO:0000256" key="2">
    <source>
        <dbReference type="ARBA" id="ARBA00006337"/>
    </source>
</evidence>
<keyword evidence="5" id="KW-0677">Repeat</keyword>
<evidence type="ECO:0000256" key="10">
    <source>
        <dbReference type="SAM" id="Phobius"/>
    </source>
</evidence>
<evidence type="ECO:0000256" key="8">
    <source>
        <dbReference type="ARBA" id="ARBA00023136"/>
    </source>
</evidence>
<evidence type="ECO:0000256" key="1">
    <source>
        <dbReference type="ARBA" id="ARBA00004651"/>
    </source>
</evidence>
<evidence type="ECO:0000256" key="9">
    <source>
        <dbReference type="PROSITE-ProRule" id="PRU00703"/>
    </source>
</evidence>
<dbReference type="InterPro" id="IPR002550">
    <property type="entry name" value="CNNM"/>
</dbReference>
<dbReference type="SUPFAM" id="SSF56176">
    <property type="entry name" value="FAD-binding/transporter-associated domain-like"/>
    <property type="match status" value="1"/>
</dbReference>
<evidence type="ECO:0000256" key="4">
    <source>
        <dbReference type="ARBA" id="ARBA00022692"/>
    </source>
</evidence>
<evidence type="ECO:0000259" key="11">
    <source>
        <dbReference type="PROSITE" id="PS51371"/>
    </source>
</evidence>
<dbReference type="InterPro" id="IPR016169">
    <property type="entry name" value="FAD-bd_PCMH_sub2"/>
</dbReference>
<dbReference type="PANTHER" id="PTHR22777">
    <property type="entry name" value="HEMOLYSIN-RELATED"/>
    <property type="match status" value="1"/>
</dbReference>
<dbReference type="SMART" id="SM01091">
    <property type="entry name" value="CorC_HlyC"/>
    <property type="match status" value="1"/>
</dbReference>
<keyword evidence="7 9" id="KW-0129">CBS domain</keyword>
<dbReference type="PANTHER" id="PTHR22777:SF32">
    <property type="entry name" value="UPF0053 INNER MEMBRANE PROTEIN YFJD"/>
    <property type="match status" value="1"/>
</dbReference>
<comment type="similarity">
    <text evidence="2">Belongs to the UPF0053 family.</text>
</comment>
<dbReference type="Gene3D" id="3.30.465.10">
    <property type="match status" value="1"/>
</dbReference>
<keyword evidence="4 10" id="KW-0812">Transmembrane</keyword>
<evidence type="ECO:0000313" key="12">
    <source>
        <dbReference type="EMBL" id="MBT1701095.1"/>
    </source>
</evidence>
<organism evidence="12 13">
    <name type="scientific">Chryseosolibacter histidini</name>
    <dbReference type="NCBI Taxonomy" id="2782349"/>
    <lineage>
        <taxon>Bacteria</taxon>
        <taxon>Pseudomonadati</taxon>
        <taxon>Bacteroidota</taxon>
        <taxon>Cytophagia</taxon>
        <taxon>Cytophagales</taxon>
        <taxon>Chryseotaleaceae</taxon>
        <taxon>Chryseosolibacter</taxon>
    </lineage>
</organism>
<dbReference type="Pfam" id="PF01595">
    <property type="entry name" value="CNNM"/>
    <property type="match status" value="1"/>
</dbReference>
<name>A0AAP2GSF8_9BACT</name>
<evidence type="ECO:0000256" key="5">
    <source>
        <dbReference type="ARBA" id="ARBA00022737"/>
    </source>
</evidence>
<keyword evidence="6 10" id="KW-1133">Transmembrane helix</keyword>
<dbReference type="InterPro" id="IPR046342">
    <property type="entry name" value="CBS_dom_sf"/>
</dbReference>
<dbReference type="InterPro" id="IPR044751">
    <property type="entry name" value="Ion_transp-like_CBS"/>
</dbReference>
<protein>
    <submittedName>
        <fullName evidence="12">Gliding motility-associated protein GldE</fullName>
    </submittedName>
</protein>